<dbReference type="AlphaFoldDB" id="A0AAW2T5B7"/>
<proteinExistence type="predicted"/>
<accession>A0AAW2T5B7</accession>
<reference evidence="1" key="2">
    <citation type="journal article" date="2024" name="Plant">
        <title>Genomic evolution and insights into agronomic trait innovations of Sesamum species.</title>
        <authorList>
            <person name="Miao H."/>
            <person name="Wang L."/>
            <person name="Qu L."/>
            <person name="Liu H."/>
            <person name="Sun Y."/>
            <person name="Le M."/>
            <person name="Wang Q."/>
            <person name="Wei S."/>
            <person name="Zheng Y."/>
            <person name="Lin W."/>
            <person name="Duan Y."/>
            <person name="Cao H."/>
            <person name="Xiong S."/>
            <person name="Wang X."/>
            <person name="Wei L."/>
            <person name="Li C."/>
            <person name="Ma Q."/>
            <person name="Ju M."/>
            <person name="Zhao R."/>
            <person name="Li G."/>
            <person name="Mu C."/>
            <person name="Tian Q."/>
            <person name="Mei H."/>
            <person name="Zhang T."/>
            <person name="Gao T."/>
            <person name="Zhang H."/>
        </authorList>
    </citation>
    <scope>NUCLEOTIDE SEQUENCE</scope>
    <source>
        <strain evidence="1">G02</strain>
    </source>
</reference>
<sequence>MAMNIYWEMAFILPKFGKLKNDYGHFFGREFRMLDTRKVAWSQVCKTEGRLGVQEIRALNLAMMSRRLWDVVNQNRASLWVQWIYHFRLRGKMVSTISVNTSSWGWRKMIRLRDVLLPHVLYHIGVEGHSRFDRTLGINWIRSSYDSQEAIRSRITLTRNRMISDGQW</sequence>
<dbReference type="EMBL" id="JACGWJ010000009">
    <property type="protein sequence ID" value="KAL0400030.1"/>
    <property type="molecule type" value="Genomic_DNA"/>
</dbReference>
<protein>
    <submittedName>
        <fullName evidence="1">Uncharacterized protein</fullName>
    </submittedName>
</protein>
<name>A0AAW2T5B7_SESRA</name>
<gene>
    <name evidence="1" type="ORF">Sradi_2346300</name>
</gene>
<organism evidence="1">
    <name type="scientific">Sesamum radiatum</name>
    <name type="common">Black benniseed</name>
    <dbReference type="NCBI Taxonomy" id="300843"/>
    <lineage>
        <taxon>Eukaryota</taxon>
        <taxon>Viridiplantae</taxon>
        <taxon>Streptophyta</taxon>
        <taxon>Embryophyta</taxon>
        <taxon>Tracheophyta</taxon>
        <taxon>Spermatophyta</taxon>
        <taxon>Magnoliopsida</taxon>
        <taxon>eudicotyledons</taxon>
        <taxon>Gunneridae</taxon>
        <taxon>Pentapetalae</taxon>
        <taxon>asterids</taxon>
        <taxon>lamiids</taxon>
        <taxon>Lamiales</taxon>
        <taxon>Pedaliaceae</taxon>
        <taxon>Sesamum</taxon>
    </lineage>
</organism>
<reference evidence="1" key="1">
    <citation type="submission" date="2020-06" db="EMBL/GenBank/DDBJ databases">
        <authorList>
            <person name="Li T."/>
            <person name="Hu X."/>
            <person name="Zhang T."/>
            <person name="Song X."/>
            <person name="Zhang H."/>
            <person name="Dai N."/>
            <person name="Sheng W."/>
            <person name="Hou X."/>
            <person name="Wei L."/>
        </authorList>
    </citation>
    <scope>NUCLEOTIDE SEQUENCE</scope>
    <source>
        <strain evidence="1">G02</strain>
        <tissue evidence="1">Leaf</tissue>
    </source>
</reference>
<evidence type="ECO:0000313" key="1">
    <source>
        <dbReference type="EMBL" id="KAL0400030.1"/>
    </source>
</evidence>
<comment type="caution">
    <text evidence="1">The sequence shown here is derived from an EMBL/GenBank/DDBJ whole genome shotgun (WGS) entry which is preliminary data.</text>
</comment>